<protein>
    <submittedName>
        <fullName evidence="6">SMC-Scp complex subunit ScpB</fullName>
    </submittedName>
</protein>
<comment type="caution">
    <text evidence="6">The sequence shown here is derived from an EMBL/GenBank/DDBJ whole genome shotgun (WGS) entry which is preliminary data.</text>
</comment>
<name>A0A7Y3RLJ7_9PROT</name>
<dbReference type="GO" id="GO:0051304">
    <property type="term" value="P:chromosome separation"/>
    <property type="evidence" value="ECO:0007669"/>
    <property type="project" value="InterPro"/>
</dbReference>
<dbReference type="InterPro" id="IPR005234">
    <property type="entry name" value="ScpB_csome_segregation"/>
</dbReference>
<dbReference type="InterPro" id="IPR036388">
    <property type="entry name" value="WH-like_DNA-bd_sf"/>
</dbReference>
<evidence type="ECO:0000313" key="7">
    <source>
        <dbReference type="Proteomes" id="UP000536835"/>
    </source>
</evidence>
<keyword evidence="7" id="KW-1185">Reference proteome</keyword>
<dbReference type="PANTHER" id="PTHR34298">
    <property type="entry name" value="SEGREGATION AND CONDENSATION PROTEIN B"/>
    <property type="match status" value="1"/>
</dbReference>
<evidence type="ECO:0000256" key="3">
    <source>
        <dbReference type="ARBA" id="ARBA00022829"/>
    </source>
</evidence>
<keyword evidence="2" id="KW-0132">Cell division</keyword>
<keyword evidence="4" id="KW-0131">Cell cycle</keyword>
<dbReference type="AlphaFoldDB" id="A0A7Y3RLJ7"/>
<dbReference type="NCBIfam" id="TIGR00281">
    <property type="entry name" value="SMC-Scp complex subunit ScpB"/>
    <property type="match status" value="1"/>
</dbReference>
<evidence type="ECO:0000313" key="6">
    <source>
        <dbReference type="EMBL" id="NNU16321.1"/>
    </source>
</evidence>
<feature type="region of interest" description="Disordered" evidence="5">
    <location>
        <begin position="202"/>
        <end position="230"/>
    </location>
</feature>
<keyword evidence="3" id="KW-0159">Chromosome partition</keyword>
<dbReference type="Proteomes" id="UP000536835">
    <property type="component" value="Unassembled WGS sequence"/>
</dbReference>
<proteinExistence type="predicted"/>
<dbReference type="GO" id="GO:0051301">
    <property type="term" value="P:cell division"/>
    <property type="evidence" value="ECO:0007669"/>
    <property type="project" value="UniProtKB-KW"/>
</dbReference>
<sequence length="230" mass="25270">MDELTHKPDVTYEPQGEAPALDFTEETVAEAQRLRRIEALLFASPEPLSETVIADRVPGGPVKPLLQELSEAYKDRGVNLRQVANRWQFVTAEDCAQVLVTTQETTRKLSRPALETLAIIAYHQPCSRADIEEVRGVSVSKGSLDQLMSLGWVKMRGRRDAPGRPLLYGTTAAFLEHFDLTAIGDLPGLQDLKAQGLLEGTLPPDFDVPKPTEADDGILPLDAEEQEEAA</sequence>
<dbReference type="EMBL" id="JABFCX010000002">
    <property type="protein sequence ID" value="NNU16321.1"/>
    <property type="molecule type" value="Genomic_DNA"/>
</dbReference>
<organism evidence="6 7">
    <name type="scientific">Parvularcula mediterranea</name>
    <dbReference type="NCBI Taxonomy" id="2732508"/>
    <lineage>
        <taxon>Bacteria</taxon>
        <taxon>Pseudomonadati</taxon>
        <taxon>Pseudomonadota</taxon>
        <taxon>Alphaproteobacteria</taxon>
        <taxon>Parvularculales</taxon>
        <taxon>Parvularculaceae</taxon>
        <taxon>Parvularcula</taxon>
    </lineage>
</organism>
<evidence type="ECO:0000256" key="4">
    <source>
        <dbReference type="ARBA" id="ARBA00023306"/>
    </source>
</evidence>
<dbReference type="Gene3D" id="1.10.10.10">
    <property type="entry name" value="Winged helix-like DNA-binding domain superfamily/Winged helix DNA-binding domain"/>
    <property type="match status" value="2"/>
</dbReference>
<accession>A0A7Y3RLJ7</accession>
<evidence type="ECO:0000256" key="2">
    <source>
        <dbReference type="ARBA" id="ARBA00022618"/>
    </source>
</evidence>
<evidence type="ECO:0000256" key="1">
    <source>
        <dbReference type="ARBA" id="ARBA00022490"/>
    </source>
</evidence>
<evidence type="ECO:0000256" key="5">
    <source>
        <dbReference type="SAM" id="MobiDB-lite"/>
    </source>
</evidence>
<reference evidence="6 7" key="1">
    <citation type="submission" date="2020-05" db="EMBL/GenBank/DDBJ databases">
        <title>Parvularcula mediterraneae sp. nov., isolated from polypropylene straw from shallow seawater of the seashore of Laganas in Zakynthos island, Greece.</title>
        <authorList>
            <person name="Szabo I."/>
            <person name="Al-Omari J."/>
            <person name="Rado J."/>
            <person name="Szerdahelyi G.S."/>
        </authorList>
    </citation>
    <scope>NUCLEOTIDE SEQUENCE [LARGE SCALE GENOMIC DNA]</scope>
    <source>
        <strain evidence="6 7">ZS-1/3</strain>
    </source>
</reference>
<dbReference type="RefSeq" id="WP_173198441.1">
    <property type="nucleotide sequence ID" value="NZ_JABFCX010000002.1"/>
</dbReference>
<dbReference type="PANTHER" id="PTHR34298:SF2">
    <property type="entry name" value="SEGREGATION AND CONDENSATION PROTEIN B"/>
    <property type="match status" value="1"/>
</dbReference>
<gene>
    <name evidence="6" type="primary">scpB</name>
    <name evidence="6" type="ORF">HK107_08305</name>
</gene>
<dbReference type="Pfam" id="PF04079">
    <property type="entry name" value="SMC_ScpB"/>
    <property type="match status" value="1"/>
</dbReference>
<dbReference type="SUPFAM" id="SSF46785">
    <property type="entry name" value="Winged helix' DNA-binding domain"/>
    <property type="match status" value="2"/>
</dbReference>
<dbReference type="InterPro" id="IPR036390">
    <property type="entry name" value="WH_DNA-bd_sf"/>
</dbReference>
<keyword evidence="1" id="KW-0963">Cytoplasm</keyword>